<dbReference type="GO" id="GO:0006355">
    <property type="term" value="P:regulation of DNA-templated transcription"/>
    <property type="evidence" value="ECO:0007669"/>
    <property type="project" value="TreeGrafter"/>
</dbReference>
<dbReference type="EnsemblMetazoa" id="SSS_5440s_mrna">
    <property type="protein sequence ID" value="KAF7490551.1"/>
    <property type="gene ID" value="SSS_5440"/>
</dbReference>
<dbReference type="InterPro" id="IPR019510">
    <property type="entry name" value="AKAP7-like_phosphoesterase"/>
</dbReference>
<evidence type="ECO:0000313" key="4">
    <source>
        <dbReference type="Proteomes" id="UP000070412"/>
    </source>
</evidence>
<dbReference type="PANTHER" id="PTHR13360:SF1">
    <property type="entry name" value="ACTIVATING SIGNAL COINTEGRATOR 1 COMPLEX SUBUNIT 1"/>
    <property type="match status" value="1"/>
</dbReference>
<proteinExistence type="predicted"/>
<protein>
    <submittedName>
        <fullName evidence="2">Activating signal cointegrator 1 complex subunit 1</fullName>
    </submittedName>
</protein>
<feature type="domain" description="A-kinase anchor protein 7-like phosphoesterase" evidence="1">
    <location>
        <begin position="102"/>
        <end position="328"/>
    </location>
</feature>
<evidence type="ECO:0000259" key="1">
    <source>
        <dbReference type="Pfam" id="PF10469"/>
    </source>
</evidence>
<dbReference type="GO" id="GO:0006307">
    <property type="term" value="P:DNA alkylation repair"/>
    <property type="evidence" value="ECO:0007669"/>
    <property type="project" value="InterPro"/>
</dbReference>
<reference evidence="2" key="2">
    <citation type="submission" date="2020-01" db="EMBL/GenBank/DDBJ databases">
        <authorList>
            <person name="Korhonen P.K.K."/>
            <person name="Guangxu M.G."/>
            <person name="Wang T.W."/>
            <person name="Stroehlein A.J.S."/>
            <person name="Young N.D."/>
            <person name="Ang C.-S.A."/>
            <person name="Fernando D.W.F."/>
            <person name="Lu H.L."/>
            <person name="Taylor S.T."/>
            <person name="Ehtesham M.E.M."/>
            <person name="Najaraj S.H.N."/>
            <person name="Harsha G.H.G."/>
            <person name="Madugundu A.M."/>
            <person name="Renuse S.R."/>
            <person name="Holt D.H."/>
            <person name="Pandey A.P."/>
            <person name="Papenfuss A.P."/>
            <person name="Gasser R.B.G."/>
            <person name="Fischer K.F."/>
        </authorList>
    </citation>
    <scope>NUCLEOTIDE SEQUENCE</scope>
    <source>
        <strain evidence="2">SSS_KF_BRIS2020</strain>
    </source>
</reference>
<dbReference type="PANTHER" id="PTHR13360">
    <property type="entry name" value="ACTIVATING SIGNAL COINTEGRATOR 1 COMPLEX SUBUNIT 1"/>
    <property type="match status" value="1"/>
</dbReference>
<sequence>MGSIEQSNDFVDVSVKINKLFYLKYSSFLPLHEENVGKPKQMISSDYYDLNTLKQNINVDLSFSISKPKKYLLIKGRREDVNRSKAIILNAIDECKRNSDKFTHIIALPFLDEKFIENYHKFRDEVLRMQIDVERSTERVHKFLFQKSTKLHMTIVCLSLNDEDKIEKARELLLKESENFVRSKIIPKQLEIRGLGYFKEPRKEKANVLYARIGSSSDQIQVLADSISKTMILNGLAYRNNGEKYFEDNDSVKLHLTMMNTAFIRRNITPRERKSIDFKRIKYFDATKILDNFNDYSFGTLAMPPIQLCDVRKSNEFGYYQIVESFDLNAKM</sequence>
<keyword evidence="4" id="KW-1185">Reference proteome</keyword>
<evidence type="ECO:0000313" key="3">
    <source>
        <dbReference type="EnsemblMetazoa" id="KAF7490551.1"/>
    </source>
</evidence>
<dbReference type="Pfam" id="PF10469">
    <property type="entry name" value="AKAP7_NLS"/>
    <property type="match status" value="1"/>
</dbReference>
<dbReference type="InterPro" id="IPR009210">
    <property type="entry name" value="ASCC1"/>
</dbReference>
<reference evidence="3" key="3">
    <citation type="submission" date="2022-06" db="UniProtKB">
        <authorList>
            <consortium name="EnsemblMetazoa"/>
        </authorList>
    </citation>
    <scope>IDENTIFICATION</scope>
</reference>
<name>A0A834R870_SARSC</name>
<dbReference type="InterPro" id="IPR009097">
    <property type="entry name" value="Cyclic_Pdiesterase"/>
</dbReference>
<evidence type="ECO:0000313" key="2">
    <source>
        <dbReference type="EMBL" id="KAF7490551.1"/>
    </source>
</evidence>
<dbReference type="OrthoDB" id="277832at2759"/>
<accession>A0A834R870</accession>
<dbReference type="AlphaFoldDB" id="A0A834R870"/>
<organism evidence="2">
    <name type="scientific">Sarcoptes scabiei</name>
    <name type="common">Itch mite</name>
    <name type="synonym">Acarus scabiei</name>
    <dbReference type="NCBI Taxonomy" id="52283"/>
    <lineage>
        <taxon>Eukaryota</taxon>
        <taxon>Metazoa</taxon>
        <taxon>Ecdysozoa</taxon>
        <taxon>Arthropoda</taxon>
        <taxon>Chelicerata</taxon>
        <taxon>Arachnida</taxon>
        <taxon>Acari</taxon>
        <taxon>Acariformes</taxon>
        <taxon>Sarcoptiformes</taxon>
        <taxon>Astigmata</taxon>
        <taxon>Psoroptidia</taxon>
        <taxon>Sarcoptoidea</taxon>
        <taxon>Sarcoptidae</taxon>
        <taxon>Sarcoptinae</taxon>
        <taxon>Sarcoptes</taxon>
    </lineage>
</organism>
<dbReference type="Proteomes" id="UP000070412">
    <property type="component" value="Unassembled WGS sequence"/>
</dbReference>
<reference evidence="4" key="1">
    <citation type="journal article" date="2020" name="PLoS Negl. Trop. Dis.">
        <title>High-quality nuclear genome for Sarcoptes scabiei-A critical resource for a neglected parasite.</title>
        <authorList>
            <person name="Korhonen P.K."/>
            <person name="Gasser R.B."/>
            <person name="Ma G."/>
            <person name="Wang T."/>
            <person name="Stroehlein A.J."/>
            <person name="Young N.D."/>
            <person name="Ang C.S."/>
            <person name="Fernando D.D."/>
            <person name="Lu H.C."/>
            <person name="Taylor S."/>
            <person name="Reynolds S.L."/>
            <person name="Mofiz E."/>
            <person name="Najaraj S.H."/>
            <person name="Gowda H."/>
            <person name="Madugundu A."/>
            <person name="Renuse S."/>
            <person name="Holt D."/>
            <person name="Pandey A."/>
            <person name="Papenfuss A.T."/>
            <person name="Fischer K."/>
        </authorList>
    </citation>
    <scope>NUCLEOTIDE SEQUENCE [LARGE SCALE GENOMIC DNA]</scope>
</reference>
<dbReference type="Gene3D" id="3.90.1140.10">
    <property type="entry name" value="Cyclic phosphodiesterase"/>
    <property type="match status" value="1"/>
</dbReference>
<gene>
    <name evidence="2" type="ORF">SSS_5440</name>
</gene>
<dbReference type="SUPFAM" id="SSF55144">
    <property type="entry name" value="LigT-like"/>
    <property type="match status" value="1"/>
</dbReference>
<dbReference type="GO" id="GO:0005634">
    <property type="term" value="C:nucleus"/>
    <property type="evidence" value="ECO:0007669"/>
    <property type="project" value="TreeGrafter"/>
</dbReference>
<dbReference type="EMBL" id="WVUK01000062">
    <property type="protein sequence ID" value="KAF7490551.1"/>
    <property type="molecule type" value="Genomic_DNA"/>
</dbReference>